<dbReference type="PANTHER" id="PTHR14269">
    <property type="entry name" value="CDP-DIACYLGLYCEROL--GLYCEROL-3-PHOSPHATE 3-PHOSPHATIDYLTRANSFERASE-RELATED"/>
    <property type="match status" value="1"/>
</dbReference>
<reference evidence="17 18" key="1">
    <citation type="journal article" date="2016" name="Genome Announc.">
        <title>First Complete Genome Sequence of a Subdivision 6 Acidobacterium Strain.</title>
        <authorList>
            <person name="Huang S."/>
            <person name="Vieira S."/>
            <person name="Bunk B."/>
            <person name="Riedel T."/>
            <person name="Sproer C."/>
            <person name="Overmann J."/>
        </authorList>
    </citation>
    <scope>NUCLEOTIDE SEQUENCE [LARGE SCALE GENOMIC DNA]</scope>
    <source>
        <strain evidence="18">DSM 100886 HEG_-6_39</strain>
    </source>
</reference>
<dbReference type="Gene3D" id="1.20.120.1760">
    <property type="match status" value="1"/>
</dbReference>
<dbReference type="InterPro" id="IPR043130">
    <property type="entry name" value="CDP-OH_PTrfase_TM_dom"/>
</dbReference>
<accession>A0A143PPH8</accession>
<protein>
    <recommendedName>
        <fullName evidence="5">CDP-diacylglycerol--glycerol-3-phosphate 3-phosphatidyltransferase</fullName>
        <ecNumber evidence="4">2.7.8.5</ecNumber>
    </recommendedName>
</protein>
<dbReference type="PROSITE" id="PS00379">
    <property type="entry name" value="CDP_ALCOHOL_P_TRANSF"/>
    <property type="match status" value="1"/>
</dbReference>
<keyword evidence="11 16" id="KW-0472">Membrane</keyword>
<evidence type="ECO:0000256" key="8">
    <source>
        <dbReference type="ARBA" id="ARBA00022692"/>
    </source>
</evidence>
<dbReference type="OrthoDB" id="9796672at2"/>
<gene>
    <name evidence="17" type="primary">pgsA2</name>
    <name evidence="17" type="ORF">LuPra_03845</name>
</gene>
<keyword evidence="9 16" id="KW-1133">Transmembrane helix</keyword>
<dbReference type="STRING" id="1855912.LuPra_03845"/>
<comment type="similarity">
    <text evidence="3 15">Belongs to the CDP-alcohol phosphatidyltransferase class-I family.</text>
</comment>
<keyword evidence="12" id="KW-0594">Phospholipid biosynthesis</keyword>
<dbReference type="Proteomes" id="UP000076079">
    <property type="component" value="Chromosome"/>
</dbReference>
<evidence type="ECO:0000256" key="7">
    <source>
        <dbReference type="ARBA" id="ARBA00022679"/>
    </source>
</evidence>
<evidence type="ECO:0000256" key="10">
    <source>
        <dbReference type="ARBA" id="ARBA00023098"/>
    </source>
</evidence>
<evidence type="ECO:0000313" key="18">
    <source>
        <dbReference type="Proteomes" id="UP000076079"/>
    </source>
</evidence>
<feature type="transmembrane region" description="Helical" evidence="16">
    <location>
        <begin position="128"/>
        <end position="146"/>
    </location>
</feature>
<evidence type="ECO:0000256" key="1">
    <source>
        <dbReference type="ARBA" id="ARBA00004141"/>
    </source>
</evidence>
<keyword evidence="10" id="KW-0443">Lipid metabolism</keyword>
<dbReference type="InterPro" id="IPR000462">
    <property type="entry name" value="CDP-OH_P_trans"/>
</dbReference>
<evidence type="ECO:0000256" key="2">
    <source>
        <dbReference type="ARBA" id="ARBA00005042"/>
    </source>
</evidence>
<organism evidence="17 18">
    <name type="scientific">Luteitalea pratensis</name>
    <dbReference type="NCBI Taxonomy" id="1855912"/>
    <lineage>
        <taxon>Bacteria</taxon>
        <taxon>Pseudomonadati</taxon>
        <taxon>Acidobacteriota</taxon>
        <taxon>Vicinamibacteria</taxon>
        <taxon>Vicinamibacterales</taxon>
        <taxon>Vicinamibacteraceae</taxon>
        <taxon>Luteitalea</taxon>
    </lineage>
</organism>
<dbReference type="PANTHER" id="PTHR14269:SF62">
    <property type="entry name" value="CDP-DIACYLGLYCEROL--GLYCEROL-3-PHOSPHATE 3-PHOSPHATIDYLTRANSFERASE 1, CHLOROPLASTIC"/>
    <property type="match status" value="1"/>
</dbReference>
<evidence type="ECO:0000256" key="13">
    <source>
        <dbReference type="ARBA" id="ARBA00023264"/>
    </source>
</evidence>
<evidence type="ECO:0000256" key="14">
    <source>
        <dbReference type="ARBA" id="ARBA00048586"/>
    </source>
</evidence>
<keyword evidence="7 15" id="KW-0808">Transferase</keyword>
<keyword evidence="13" id="KW-1208">Phospholipid metabolism</keyword>
<evidence type="ECO:0000256" key="5">
    <source>
        <dbReference type="ARBA" id="ARBA00014944"/>
    </source>
</evidence>
<evidence type="ECO:0000256" key="4">
    <source>
        <dbReference type="ARBA" id="ARBA00013170"/>
    </source>
</evidence>
<feature type="transmembrane region" description="Helical" evidence="16">
    <location>
        <begin position="152"/>
        <end position="173"/>
    </location>
</feature>
<comment type="pathway">
    <text evidence="2">Phospholipid metabolism; phosphatidylglycerol biosynthesis; phosphatidylglycerol from CDP-diacylglycerol: step 1/2.</text>
</comment>
<keyword evidence="6" id="KW-0444">Lipid biosynthesis</keyword>
<evidence type="ECO:0000256" key="9">
    <source>
        <dbReference type="ARBA" id="ARBA00022989"/>
    </source>
</evidence>
<dbReference type="RefSeq" id="WP_157899405.1">
    <property type="nucleotide sequence ID" value="NZ_CP015136.1"/>
</dbReference>
<evidence type="ECO:0000256" key="12">
    <source>
        <dbReference type="ARBA" id="ARBA00023209"/>
    </source>
</evidence>
<reference evidence="18" key="2">
    <citation type="submission" date="2016-04" db="EMBL/GenBank/DDBJ databases">
        <title>First Complete Genome Sequence of a Subdivision 6 Acidobacterium.</title>
        <authorList>
            <person name="Huang S."/>
            <person name="Vieira S."/>
            <person name="Bunk B."/>
            <person name="Riedel T."/>
            <person name="Sproeer C."/>
            <person name="Overmann J."/>
        </authorList>
    </citation>
    <scope>NUCLEOTIDE SEQUENCE [LARGE SCALE GENOMIC DNA]</scope>
    <source>
        <strain evidence="18">DSM 100886 HEG_-6_39</strain>
    </source>
</reference>
<dbReference type="EMBL" id="CP015136">
    <property type="protein sequence ID" value="AMY10607.1"/>
    <property type="molecule type" value="Genomic_DNA"/>
</dbReference>
<evidence type="ECO:0000256" key="15">
    <source>
        <dbReference type="RuleBase" id="RU003750"/>
    </source>
</evidence>
<dbReference type="GO" id="GO:0046474">
    <property type="term" value="P:glycerophospholipid biosynthetic process"/>
    <property type="evidence" value="ECO:0007669"/>
    <property type="project" value="TreeGrafter"/>
</dbReference>
<dbReference type="GO" id="GO:0008444">
    <property type="term" value="F:CDP-diacylglycerol-glycerol-3-phosphate 3-phosphatidyltransferase activity"/>
    <property type="evidence" value="ECO:0007669"/>
    <property type="project" value="UniProtKB-EC"/>
</dbReference>
<name>A0A143PPH8_LUTPR</name>
<dbReference type="InterPro" id="IPR048254">
    <property type="entry name" value="CDP_ALCOHOL_P_TRANSF_CS"/>
</dbReference>
<dbReference type="GO" id="GO:0016020">
    <property type="term" value="C:membrane"/>
    <property type="evidence" value="ECO:0007669"/>
    <property type="project" value="UniProtKB-SubCell"/>
</dbReference>
<evidence type="ECO:0000256" key="11">
    <source>
        <dbReference type="ARBA" id="ARBA00023136"/>
    </source>
</evidence>
<keyword evidence="8 16" id="KW-0812">Transmembrane</keyword>
<comment type="subcellular location">
    <subcellularLocation>
        <location evidence="1">Membrane</location>
        <topology evidence="1">Multi-pass membrane protein</topology>
    </subcellularLocation>
</comment>
<evidence type="ECO:0000256" key="3">
    <source>
        <dbReference type="ARBA" id="ARBA00010441"/>
    </source>
</evidence>
<evidence type="ECO:0000313" key="17">
    <source>
        <dbReference type="EMBL" id="AMY10607.1"/>
    </source>
</evidence>
<dbReference type="KEGG" id="abac:LuPra_03845"/>
<dbReference type="Pfam" id="PF01066">
    <property type="entry name" value="CDP-OH_P_transf"/>
    <property type="match status" value="1"/>
</dbReference>
<proteinExistence type="inferred from homology"/>
<evidence type="ECO:0000256" key="6">
    <source>
        <dbReference type="ARBA" id="ARBA00022516"/>
    </source>
</evidence>
<dbReference type="AlphaFoldDB" id="A0A143PPH8"/>
<dbReference type="PIRSF" id="PIRSF000847">
    <property type="entry name" value="Phos_ph_gly_syn"/>
    <property type="match status" value="1"/>
</dbReference>
<keyword evidence="18" id="KW-1185">Reference proteome</keyword>
<dbReference type="InterPro" id="IPR050324">
    <property type="entry name" value="CDP-alcohol_PTase-I"/>
</dbReference>
<comment type="catalytic activity">
    <reaction evidence="14">
        <text>a CDP-1,2-diacyl-sn-glycerol + sn-glycerol 3-phosphate = a 1,2-diacyl-sn-glycero-3-phospho-(1'-sn-glycero-3'-phosphate) + CMP + H(+)</text>
        <dbReference type="Rhea" id="RHEA:12593"/>
        <dbReference type="ChEBI" id="CHEBI:15378"/>
        <dbReference type="ChEBI" id="CHEBI:57597"/>
        <dbReference type="ChEBI" id="CHEBI:58332"/>
        <dbReference type="ChEBI" id="CHEBI:60110"/>
        <dbReference type="ChEBI" id="CHEBI:60377"/>
        <dbReference type="EC" id="2.7.8.5"/>
    </reaction>
</comment>
<feature type="transmembrane region" description="Helical" evidence="16">
    <location>
        <begin position="91"/>
        <end position="116"/>
    </location>
</feature>
<dbReference type="EC" id="2.7.8.5" evidence="4"/>
<evidence type="ECO:0000256" key="16">
    <source>
        <dbReference type="SAM" id="Phobius"/>
    </source>
</evidence>
<sequence length="183" mass="20123">MLTFANQLTLLRMLLIPVFAILLMYGQLGGALAVFTIASVTDILDGYFARRSGHPTTLGAWLDPVADKLLLLTMFIVLTLPLPHLTHRIPLWLTVVVFSRDLGIVLTVSIVNLALGPRTFYPSIWGKLATATFAATGVVTLLFNWLEMPSPIPRVFFAASLAITVFSALHYLFTAQRPKTKPS</sequence>
<dbReference type="InterPro" id="IPR004570">
    <property type="entry name" value="Phosphatidylglycerol_P_synth"/>
</dbReference>